<organism evidence="2 3">
    <name type="scientific">Pararobbsia silviterrae</name>
    <dbReference type="NCBI Taxonomy" id="1792498"/>
    <lineage>
        <taxon>Bacteria</taxon>
        <taxon>Pseudomonadati</taxon>
        <taxon>Pseudomonadota</taxon>
        <taxon>Betaproteobacteria</taxon>
        <taxon>Burkholderiales</taxon>
        <taxon>Burkholderiaceae</taxon>
        <taxon>Pararobbsia</taxon>
    </lineage>
</organism>
<feature type="domain" description="Aminoglycoside phosphotransferase" evidence="1">
    <location>
        <begin position="11"/>
        <end position="125"/>
    </location>
</feature>
<evidence type="ECO:0000313" key="3">
    <source>
        <dbReference type="Proteomes" id="UP000270342"/>
    </source>
</evidence>
<dbReference type="Gene3D" id="3.90.1200.10">
    <property type="match status" value="1"/>
</dbReference>
<sequence length="180" mass="20298">MRLRNTSEDAPHRSWNEVVRQHIARSEARILHAGIFDYSFVRSIKISADLVREELNSIPAVPFLHDATLKNVLVTHDGELSGIVDVDDLCFGDARYPIALTLTASMVKGLPCIYAHGLLHHGGYSDDRIFRLYVAVYLLDLMSEHGHRFNGNERESTNAARERITSLCRAAINRIADFAR</sequence>
<evidence type="ECO:0000313" key="2">
    <source>
        <dbReference type="EMBL" id="RKP43554.1"/>
    </source>
</evidence>
<comment type="caution">
    <text evidence="2">The sequence shown here is derived from an EMBL/GenBank/DDBJ whole genome shotgun (WGS) entry which is preliminary data.</text>
</comment>
<dbReference type="InterPro" id="IPR011009">
    <property type="entry name" value="Kinase-like_dom_sf"/>
</dbReference>
<keyword evidence="3" id="KW-1185">Reference proteome</keyword>
<dbReference type="Pfam" id="PF01636">
    <property type="entry name" value="APH"/>
    <property type="match status" value="1"/>
</dbReference>
<dbReference type="SUPFAM" id="SSF56112">
    <property type="entry name" value="Protein kinase-like (PK-like)"/>
    <property type="match status" value="1"/>
</dbReference>
<name>A0A494X5U4_9BURK</name>
<dbReference type="Proteomes" id="UP000270342">
    <property type="component" value="Unassembled WGS sequence"/>
</dbReference>
<reference evidence="2 3" key="1">
    <citation type="submission" date="2018-10" db="EMBL/GenBank/DDBJ databases">
        <title>Robbsia sp. DHC34, isolated from soil.</title>
        <authorList>
            <person name="Gao Z.-H."/>
            <person name="Qiu L.-H."/>
        </authorList>
    </citation>
    <scope>NUCLEOTIDE SEQUENCE [LARGE SCALE GENOMIC DNA]</scope>
    <source>
        <strain evidence="2 3">DHC34</strain>
    </source>
</reference>
<proteinExistence type="predicted"/>
<evidence type="ECO:0000259" key="1">
    <source>
        <dbReference type="Pfam" id="PF01636"/>
    </source>
</evidence>
<gene>
    <name evidence="2" type="ORF">D7S86_28780</name>
</gene>
<dbReference type="InterPro" id="IPR002575">
    <property type="entry name" value="Aminoglycoside_PTrfase"/>
</dbReference>
<dbReference type="AlphaFoldDB" id="A0A494X5U4"/>
<dbReference type="EMBL" id="RBZU01000028">
    <property type="protein sequence ID" value="RKP43554.1"/>
    <property type="molecule type" value="Genomic_DNA"/>
</dbReference>
<accession>A0A494X5U4</accession>
<protein>
    <recommendedName>
        <fullName evidence="1">Aminoglycoside phosphotransferase domain-containing protein</fullName>
    </recommendedName>
</protein>